<name>I4VMW6_9GAMM</name>
<gene>
    <name evidence="1" type="ORF">UU9_12438</name>
</gene>
<keyword evidence="2" id="KW-1185">Reference proteome</keyword>
<dbReference type="Proteomes" id="UP000004210">
    <property type="component" value="Unassembled WGS sequence"/>
</dbReference>
<reference evidence="1 2" key="1">
    <citation type="journal article" date="2012" name="J. Bacteriol.">
        <title>Genome sequences for six rhodanobacter strains, isolated from soils and the terrestrial subsurface, with variable denitrification capabilities.</title>
        <authorList>
            <person name="Kostka J.E."/>
            <person name="Green S.J."/>
            <person name="Rishishwar L."/>
            <person name="Prakash O."/>
            <person name="Katz L.S."/>
            <person name="Marino-Ramirez L."/>
            <person name="Jordan I.K."/>
            <person name="Munk C."/>
            <person name="Ivanova N."/>
            <person name="Mikhailova N."/>
            <person name="Watson D.B."/>
            <person name="Brown S.D."/>
            <person name="Palumbo A.V."/>
            <person name="Brooks S.C."/>
        </authorList>
    </citation>
    <scope>NUCLEOTIDE SEQUENCE [LARGE SCALE GENOMIC DNA]</scope>
    <source>
        <strain evidence="2">Jip2T</strain>
    </source>
</reference>
<dbReference type="STRING" id="1163408.UU9_12438"/>
<comment type="caution">
    <text evidence="1">The sequence shown here is derived from an EMBL/GenBank/DDBJ whole genome shotgun (WGS) entry which is preliminary data.</text>
</comment>
<accession>I4VMW6</accession>
<protein>
    <submittedName>
        <fullName evidence="1">Uncharacterized protein</fullName>
    </submittedName>
</protein>
<organism evidence="1 2">
    <name type="scientific">Rhodanobacter fulvus Jip2</name>
    <dbReference type="NCBI Taxonomy" id="1163408"/>
    <lineage>
        <taxon>Bacteria</taxon>
        <taxon>Pseudomonadati</taxon>
        <taxon>Pseudomonadota</taxon>
        <taxon>Gammaproteobacteria</taxon>
        <taxon>Lysobacterales</taxon>
        <taxon>Rhodanobacteraceae</taxon>
        <taxon>Rhodanobacter</taxon>
    </lineage>
</organism>
<dbReference type="RefSeq" id="WP_007082117.1">
    <property type="nucleotide sequence ID" value="NZ_AJXU01000051.1"/>
</dbReference>
<evidence type="ECO:0000313" key="1">
    <source>
        <dbReference type="EMBL" id="EIL88557.1"/>
    </source>
</evidence>
<proteinExistence type="predicted"/>
<dbReference type="PATRIC" id="fig|1163408.3.peg.2538"/>
<dbReference type="OrthoDB" id="9948131at2"/>
<dbReference type="EMBL" id="AJXU01000051">
    <property type="protein sequence ID" value="EIL88557.1"/>
    <property type="molecule type" value="Genomic_DNA"/>
</dbReference>
<evidence type="ECO:0000313" key="2">
    <source>
        <dbReference type="Proteomes" id="UP000004210"/>
    </source>
</evidence>
<sequence length="91" mass="10390">MPELPAAVRQQAQEAVAMTTRIRTRPIRETLAPRLLPHLADPIEAKTLAQIIDSHYTAIESALKAMHRRGLVRKIVRRKDGEFLPHHWVKA</sequence>
<dbReference type="AlphaFoldDB" id="I4VMW6"/>